<evidence type="ECO:0000259" key="9">
    <source>
        <dbReference type="Pfam" id="PF21088"/>
    </source>
</evidence>
<dbReference type="PANTHER" id="PTHR30221">
    <property type="entry name" value="SMALL-CONDUCTANCE MECHANOSENSITIVE CHANNEL"/>
    <property type="match status" value="1"/>
</dbReference>
<comment type="similarity">
    <text evidence="2">Belongs to the MscS (TC 1.A.23) family.</text>
</comment>
<sequence>SATAFIAVVAGVVFPAWPIAPRGQPSNSAAAKSFHLTENENCTGRMLPKRGGMSSGACVLKATRTSSPPVKEYLTEDLPGQAAQWLPRIGSALLVLFVFWLLAVVARKVVRKAGAAAGIDSSVINLLARSAYVVLMVIGLVTALGTLGIDVSAIVASLGLTGFAVGFALKDSISNLLSGVLILIHRPFNVGDTIKVKTFEGLVTAIDLRYTRLERDGEKILVPNSLLFTNPISIQSGSANEN</sequence>
<gene>
    <name evidence="10" type="ORF">METZ01_LOCUS335572</name>
</gene>
<evidence type="ECO:0000256" key="3">
    <source>
        <dbReference type="ARBA" id="ARBA00022475"/>
    </source>
</evidence>
<proteinExistence type="inferred from homology"/>
<dbReference type="InterPro" id="IPR023408">
    <property type="entry name" value="MscS_beta-dom_sf"/>
</dbReference>
<dbReference type="Pfam" id="PF00924">
    <property type="entry name" value="MS_channel_2nd"/>
    <property type="match status" value="1"/>
</dbReference>
<dbReference type="GO" id="GO:0008381">
    <property type="term" value="F:mechanosensitive monoatomic ion channel activity"/>
    <property type="evidence" value="ECO:0007669"/>
    <property type="project" value="InterPro"/>
</dbReference>
<dbReference type="InterPro" id="IPR045275">
    <property type="entry name" value="MscS_archaea/bacteria_type"/>
</dbReference>
<feature type="non-terminal residue" evidence="10">
    <location>
        <position position="1"/>
    </location>
</feature>
<dbReference type="SUPFAM" id="SSF82861">
    <property type="entry name" value="Mechanosensitive channel protein MscS (YggB), transmembrane region"/>
    <property type="match status" value="1"/>
</dbReference>
<comment type="subcellular location">
    <subcellularLocation>
        <location evidence="1">Cell membrane</location>
        <topology evidence="1">Multi-pass membrane protein</topology>
    </subcellularLocation>
</comment>
<dbReference type="InterPro" id="IPR011014">
    <property type="entry name" value="MscS_channel_TM-2"/>
</dbReference>
<name>A0A382QCN6_9ZZZZ</name>
<evidence type="ECO:0000256" key="1">
    <source>
        <dbReference type="ARBA" id="ARBA00004651"/>
    </source>
</evidence>
<accession>A0A382QCN6</accession>
<evidence type="ECO:0000313" key="10">
    <source>
        <dbReference type="EMBL" id="SVC82718.1"/>
    </source>
</evidence>
<evidence type="ECO:0000256" key="4">
    <source>
        <dbReference type="ARBA" id="ARBA00022692"/>
    </source>
</evidence>
<dbReference type="GO" id="GO:0005886">
    <property type="term" value="C:plasma membrane"/>
    <property type="evidence" value="ECO:0007669"/>
    <property type="project" value="UniProtKB-SubCell"/>
</dbReference>
<evidence type="ECO:0000259" key="8">
    <source>
        <dbReference type="Pfam" id="PF00924"/>
    </source>
</evidence>
<feature type="domain" description="Mechanosensitive ion channel transmembrane helices 2/3" evidence="9">
    <location>
        <begin position="132"/>
        <end position="170"/>
    </location>
</feature>
<feature type="transmembrane region" description="Helical" evidence="7">
    <location>
        <begin position="126"/>
        <end position="145"/>
    </location>
</feature>
<dbReference type="Gene3D" id="1.10.287.1260">
    <property type="match status" value="1"/>
</dbReference>
<dbReference type="InterPro" id="IPR010920">
    <property type="entry name" value="LSM_dom_sf"/>
</dbReference>
<dbReference type="InterPro" id="IPR049142">
    <property type="entry name" value="MS_channel_1st"/>
</dbReference>
<dbReference type="PANTHER" id="PTHR30221:SF1">
    <property type="entry name" value="SMALL-CONDUCTANCE MECHANOSENSITIVE CHANNEL"/>
    <property type="match status" value="1"/>
</dbReference>
<organism evidence="10">
    <name type="scientific">marine metagenome</name>
    <dbReference type="NCBI Taxonomy" id="408172"/>
    <lineage>
        <taxon>unclassified sequences</taxon>
        <taxon>metagenomes</taxon>
        <taxon>ecological metagenomes</taxon>
    </lineage>
</organism>
<evidence type="ECO:0000256" key="6">
    <source>
        <dbReference type="ARBA" id="ARBA00023136"/>
    </source>
</evidence>
<dbReference type="EMBL" id="UINC01113244">
    <property type="protein sequence ID" value="SVC82718.1"/>
    <property type="molecule type" value="Genomic_DNA"/>
</dbReference>
<keyword evidence="3" id="KW-1003">Cell membrane</keyword>
<protein>
    <recommendedName>
        <fullName evidence="11">Mechanosensitive ion channel</fullName>
    </recommendedName>
</protein>
<evidence type="ECO:0000256" key="7">
    <source>
        <dbReference type="SAM" id="Phobius"/>
    </source>
</evidence>
<feature type="transmembrane region" description="Helical" evidence="7">
    <location>
        <begin position="85"/>
        <end position="105"/>
    </location>
</feature>
<feature type="domain" description="Mechanosensitive ion channel MscS" evidence="8">
    <location>
        <begin position="171"/>
        <end position="232"/>
    </location>
</feature>
<reference evidence="10" key="1">
    <citation type="submission" date="2018-05" db="EMBL/GenBank/DDBJ databases">
        <authorList>
            <person name="Lanie J.A."/>
            <person name="Ng W.-L."/>
            <person name="Kazmierczak K.M."/>
            <person name="Andrzejewski T.M."/>
            <person name="Davidsen T.M."/>
            <person name="Wayne K.J."/>
            <person name="Tettelin H."/>
            <person name="Glass J.I."/>
            <person name="Rusch D."/>
            <person name="Podicherti R."/>
            <person name="Tsui H.-C.T."/>
            <person name="Winkler M.E."/>
        </authorList>
    </citation>
    <scope>NUCLEOTIDE SEQUENCE</scope>
</reference>
<keyword evidence="6 7" id="KW-0472">Membrane</keyword>
<dbReference type="AlphaFoldDB" id="A0A382QCN6"/>
<dbReference type="InterPro" id="IPR006685">
    <property type="entry name" value="MscS_channel_2nd"/>
</dbReference>
<evidence type="ECO:0008006" key="11">
    <source>
        <dbReference type="Google" id="ProtNLM"/>
    </source>
</evidence>
<dbReference type="InterPro" id="IPR008910">
    <property type="entry name" value="MSC_TM_helix"/>
</dbReference>
<keyword evidence="4 7" id="KW-0812">Transmembrane</keyword>
<dbReference type="Gene3D" id="2.30.30.60">
    <property type="match status" value="1"/>
</dbReference>
<dbReference type="Pfam" id="PF21088">
    <property type="entry name" value="MS_channel_1st"/>
    <property type="match status" value="1"/>
</dbReference>
<keyword evidence="5 7" id="KW-1133">Transmembrane helix</keyword>
<dbReference type="Pfam" id="PF05552">
    <property type="entry name" value="MS_channel_1st_1"/>
    <property type="match status" value="1"/>
</dbReference>
<evidence type="ECO:0000256" key="2">
    <source>
        <dbReference type="ARBA" id="ARBA00008017"/>
    </source>
</evidence>
<dbReference type="SUPFAM" id="SSF50182">
    <property type="entry name" value="Sm-like ribonucleoproteins"/>
    <property type="match status" value="1"/>
</dbReference>
<evidence type="ECO:0000256" key="5">
    <source>
        <dbReference type="ARBA" id="ARBA00022989"/>
    </source>
</evidence>